<dbReference type="EMBL" id="MNPL01003661">
    <property type="protein sequence ID" value="OQR77339.1"/>
    <property type="molecule type" value="Genomic_DNA"/>
</dbReference>
<dbReference type="Pfam" id="PF16984">
    <property type="entry name" value="Grp7_allergen"/>
    <property type="match status" value="1"/>
</dbReference>
<dbReference type="InterPro" id="IPR038602">
    <property type="entry name" value="Mite_allergen_7_sf"/>
</dbReference>
<sequence>SYKNSNPLLNRSKVEANNVNALVDAVVAQLLERPEIRVLIDSPKIEKPIPIDEDGNFIDKVLITGLTSFGRTADAILTVLDDGTITLEAGMGVQKVHTSLEYRYKMKCCLPLTGTIGAELDWATFFMKIQIRGFTLSLVSLDVNFEDPKVESFSGTSAMFNWLAKLIVNKVIASRKEEIRQEIITVGSEKIAEILKNLDIFALIRNKDVPL</sequence>
<protein>
    <submittedName>
        <fullName evidence="1">Uncharacterized protein</fullName>
    </submittedName>
</protein>
<dbReference type="Gene3D" id="3.15.10.50">
    <property type="match status" value="1"/>
</dbReference>
<dbReference type="InParanoid" id="A0A1V9XV35"/>
<evidence type="ECO:0000313" key="1">
    <source>
        <dbReference type="EMBL" id="OQR77339.1"/>
    </source>
</evidence>
<gene>
    <name evidence="1" type="ORF">BIW11_07162</name>
</gene>
<reference evidence="1 2" key="1">
    <citation type="journal article" date="2017" name="Gigascience">
        <title>Draft genome of the honey bee ectoparasitic mite, Tropilaelaps mercedesae, is shaped by the parasitic life history.</title>
        <authorList>
            <person name="Dong X."/>
            <person name="Armstrong S.D."/>
            <person name="Xia D."/>
            <person name="Makepeace B.L."/>
            <person name="Darby A.C."/>
            <person name="Kadowaki T."/>
        </authorList>
    </citation>
    <scope>NUCLEOTIDE SEQUENCE [LARGE SCALE GENOMIC DNA]</scope>
    <source>
        <strain evidence="1">Wuxi-XJTLU</strain>
    </source>
</reference>
<feature type="non-terminal residue" evidence="1">
    <location>
        <position position="1"/>
    </location>
</feature>
<name>A0A1V9XV35_9ACAR</name>
<accession>A0A1V9XV35</accession>
<proteinExistence type="predicted"/>
<comment type="caution">
    <text evidence="1">The sequence shown here is derived from an EMBL/GenBank/DDBJ whole genome shotgun (WGS) entry which is preliminary data.</text>
</comment>
<evidence type="ECO:0000313" key="2">
    <source>
        <dbReference type="Proteomes" id="UP000192247"/>
    </source>
</evidence>
<dbReference type="AlphaFoldDB" id="A0A1V9XV35"/>
<keyword evidence="2" id="KW-1185">Reference proteome</keyword>
<organism evidence="1 2">
    <name type="scientific">Tropilaelaps mercedesae</name>
    <dbReference type="NCBI Taxonomy" id="418985"/>
    <lineage>
        <taxon>Eukaryota</taxon>
        <taxon>Metazoa</taxon>
        <taxon>Ecdysozoa</taxon>
        <taxon>Arthropoda</taxon>
        <taxon>Chelicerata</taxon>
        <taxon>Arachnida</taxon>
        <taxon>Acari</taxon>
        <taxon>Parasitiformes</taxon>
        <taxon>Mesostigmata</taxon>
        <taxon>Gamasina</taxon>
        <taxon>Dermanyssoidea</taxon>
        <taxon>Laelapidae</taxon>
        <taxon>Tropilaelaps</taxon>
    </lineage>
</organism>
<dbReference type="OrthoDB" id="6514376at2759"/>
<dbReference type="Proteomes" id="UP000192247">
    <property type="component" value="Unassembled WGS sequence"/>
</dbReference>
<dbReference type="InterPro" id="IPR020234">
    <property type="entry name" value="Mite_allergen_group-7"/>
</dbReference>